<dbReference type="SUPFAM" id="SSF54534">
    <property type="entry name" value="FKBP-like"/>
    <property type="match status" value="1"/>
</dbReference>
<dbReference type="Gene3D" id="3.60.40.10">
    <property type="entry name" value="PPM-type phosphatase domain"/>
    <property type="match status" value="1"/>
</dbReference>
<dbReference type="SUPFAM" id="SSF50814">
    <property type="entry name" value="Lipocalins"/>
    <property type="match status" value="1"/>
</dbReference>
<dbReference type="InterPro" id="IPR000566">
    <property type="entry name" value="Lipocln_cytosolic_FA-bd_dom"/>
</dbReference>
<dbReference type="Pfam" id="PF00639">
    <property type="entry name" value="Rotamase"/>
    <property type="match status" value="1"/>
</dbReference>
<evidence type="ECO:0000256" key="2">
    <source>
        <dbReference type="SAM" id="MobiDB-lite"/>
    </source>
</evidence>
<feature type="region of interest" description="Disordered" evidence="2">
    <location>
        <begin position="40"/>
        <end position="60"/>
    </location>
</feature>
<reference evidence="6 7" key="2">
    <citation type="submission" date="2024-05" db="EMBL/GenBank/DDBJ databases">
        <authorList>
            <person name="Chen Y."/>
            <person name="Shah S."/>
            <person name="Dougan E. K."/>
            <person name="Thang M."/>
            <person name="Chan C."/>
        </authorList>
    </citation>
    <scope>NUCLEOTIDE SEQUENCE [LARGE SCALE GENOMIC DNA]</scope>
</reference>
<dbReference type="Gene3D" id="2.40.128.20">
    <property type="match status" value="1"/>
</dbReference>
<dbReference type="InterPro" id="IPR036457">
    <property type="entry name" value="PPM-type-like_dom_sf"/>
</dbReference>
<dbReference type="Pfam" id="PF13738">
    <property type="entry name" value="Pyr_redox_3"/>
    <property type="match status" value="1"/>
</dbReference>
<dbReference type="InterPro" id="IPR000297">
    <property type="entry name" value="PPIase_PpiC"/>
</dbReference>
<dbReference type="EMBL" id="CAMXCT010002567">
    <property type="protein sequence ID" value="CAI3999000.1"/>
    <property type="molecule type" value="Genomic_DNA"/>
</dbReference>
<evidence type="ECO:0000259" key="3">
    <source>
        <dbReference type="PROSITE" id="PS50198"/>
    </source>
</evidence>
<evidence type="ECO:0000313" key="7">
    <source>
        <dbReference type="Proteomes" id="UP001152797"/>
    </source>
</evidence>
<feature type="compositionally biased region" description="Basic and acidic residues" evidence="2">
    <location>
        <begin position="1"/>
        <end position="12"/>
    </location>
</feature>
<feature type="domain" description="PPM-type phosphatase" evidence="4">
    <location>
        <begin position="292"/>
        <end position="753"/>
    </location>
</feature>
<dbReference type="PANTHER" id="PTHR44656:SF7">
    <property type="entry name" value="DEHYDROGENASE_REDUCTASE SDR FAMILY MEMBER 12"/>
    <property type="match status" value="1"/>
</dbReference>
<gene>
    <name evidence="5" type="ORF">C1SCF055_LOCUS25252</name>
</gene>
<comment type="caution">
    <text evidence="5">The sequence shown here is derived from an EMBL/GenBank/DDBJ whole genome shotgun (WGS) entry which is preliminary data.</text>
</comment>
<dbReference type="PROSITE" id="PS50198">
    <property type="entry name" value="PPIC_PPIASE_2"/>
    <property type="match status" value="1"/>
</dbReference>
<dbReference type="PROSITE" id="PS51746">
    <property type="entry name" value="PPM_2"/>
    <property type="match status" value="1"/>
</dbReference>
<dbReference type="EMBL" id="CAMXCT030002567">
    <property type="protein sequence ID" value="CAL4786312.1"/>
    <property type="molecule type" value="Genomic_DNA"/>
</dbReference>
<dbReference type="PANTHER" id="PTHR44656">
    <property type="entry name" value="DEHYDROGENASE/REDUCTASE SDR FAMILY MEMBER 12"/>
    <property type="match status" value="1"/>
</dbReference>
<dbReference type="Gene3D" id="3.50.50.60">
    <property type="entry name" value="FAD/NAD(P)-binding domain"/>
    <property type="match status" value="2"/>
</dbReference>
<keyword evidence="1" id="KW-0697">Rotamase</keyword>
<evidence type="ECO:0000259" key="4">
    <source>
        <dbReference type="PROSITE" id="PS51746"/>
    </source>
</evidence>
<name>A0A9P1CWK2_9DINO</name>
<dbReference type="EMBL" id="CAMXCT020002567">
    <property type="protein sequence ID" value="CAL1152375.1"/>
    <property type="molecule type" value="Genomic_DNA"/>
</dbReference>
<feature type="non-terminal residue" evidence="5">
    <location>
        <position position="1917"/>
    </location>
</feature>
<dbReference type="SUPFAM" id="SSF51905">
    <property type="entry name" value="FAD/NAD(P)-binding domain"/>
    <property type="match status" value="1"/>
</dbReference>
<feature type="region of interest" description="Disordered" evidence="2">
    <location>
        <begin position="1"/>
        <end position="24"/>
    </location>
</feature>
<dbReference type="InterPro" id="IPR001932">
    <property type="entry name" value="PPM-type_phosphatase-like_dom"/>
</dbReference>
<protein>
    <submittedName>
        <fullName evidence="6">FAD-dependent oxidoreductase domain-containing protein 2</fullName>
    </submittedName>
</protein>
<dbReference type="PRINTS" id="PR00469">
    <property type="entry name" value="PNDRDTASEII"/>
</dbReference>
<evidence type="ECO:0000313" key="5">
    <source>
        <dbReference type="EMBL" id="CAI3999000.1"/>
    </source>
</evidence>
<dbReference type="Pfam" id="PF08212">
    <property type="entry name" value="Lipocalin_2"/>
    <property type="match status" value="1"/>
</dbReference>
<dbReference type="Proteomes" id="UP001152797">
    <property type="component" value="Unassembled WGS sequence"/>
</dbReference>
<dbReference type="GO" id="GO:0003755">
    <property type="term" value="F:peptidyl-prolyl cis-trans isomerase activity"/>
    <property type="evidence" value="ECO:0007669"/>
    <property type="project" value="UniProtKB-KW"/>
</dbReference>
<dbReference type="OrthoDB" id="417891at2759"/>
<dbReference type="Gene3D" id="3.10.50.40">
    <property type="match status" value="1"/>
</dbReference>
<keyword evidence="7" id="KW-1185">Reference proteome</keyword>
<organism evidence="5">
    <name type="scientific">Cladocopium goreaui</name>
    <dbReference type="NCBI Taxonomy" id="2562237"/>
    <lineage>
        <taxon>Eukaryota</taxon>
        <taxon>Sar</taxon>
        <taxon>Alveolata</taxon>
        <taxon>Dinophyceae</taxon>
        <taxon>Suessiales</taxon>
        <taxon>Symbiodiniaceae</taxon>
        <taxon>Cladocopium</taxon>
    </lineage>
</organism>
<feature type="domain" description="PpiC" evidence="3">
    <location>
        <begin position="784"/>
        <end position="899"/>
    </location>
</feature>
<dbReference type="InterPro" id="IPR052992">
    <property type="entry name" value="SDR_member_12"/>
</dbReference>
<dbReference type="InterPro" id="IPR036188">
    <property type="entry name" value="FAD/NAD-bd_sf"/>
</dbReference>
<proteinExistence type="predicted"/>
<keyword evidence="1" id="KW-0413">Isomerase</keyword>
<dbReference type="InterPro" id="IPR046357">
    <property type="entry name" value="PPIase_dom_sf"/>
</dbReference>
<sequence length="1917" mass="212639">MMPPEVEGREGGRQGGRGPAPGSAWVKFRATQVLGGSAAGIFSSVPPEYVQKDNSNQEKEAEEVEVMARRMGDLRWQRDVPPPDFSVINEEMGPSLFVRAELSFFSRKDGGALQEMRLRGPRRKTVPEARKDGSELRKIAFAEATEADLEARVTELEDLQWSAMELVGEDVADTAERRLPEFTTATQAEKFKEQEKSVSSLREWIYAKQEEQLQNFQPSGPNWSLAGQAMAVPRLPGVWYVHERQQEGGRPLPWLFFNASSGKYYRRVHGTTGSWVQAGTPHQPLSHPITMQSGVLCNPAEGGRKDDLAVALLDLQRTASTLKQPVPFVDKPAALFVLVDGLRNNSAASEFCAKRFHSQILPRLSCRSDPLDDREVIAIMKDSIESLDHALLDSAARFSGCGLCVALLLGRRLAVGTLGGCRAILSQKTRPGAGEASWQARLLAPDTVANLASLRRLRAAYAPLGAVDMATGAVRPGGLFHASSPSPEQLAVPAVEQLLLRIERAAHPFAALGIGVSQLQGGVAVARQALAECEQKLNAAQEPSSERVASALARVRDAATEIESFLSMDMYVTQILAELYYLVDEEGGMPSPKRAAALLGVEPGCGEAAAQAGIDRRFRALMTQLAQVSPSHAQRGLRILAELADAAARAVAAAPWVPSGDRSVGVTRAMGFRDLKRQRPLVGLELSSEVVHLEDGLHFLVLLSDGARHLDTSHLAEIAEVHGTRPKAASLRICTDAAEHAPKEAVGVISVSLQVGVETEVKASDTKGPEAKKRKVENVTPSGKRKVRVASLLLKYAGVSDADSLARRKAPANRTQVAAERLLMQTLEELRRPKPDEHKDLAVRFAAKCEALSDCKSATNKPHADLGWVFEGQFGKEFDAVAFDLEVGGLSDIFTTPRGEYDGSLAFAYQKRAQVLLCEYWAQLHKVLILSCHPGWVTDELPKEMYKESEVLMEPKRDCWSAAEGIIWLCTTAPRNLQSGGFYLDKMLQQKHLAGDLFSEGEATKNSISDCKALVVSLEEWLVGHRPARMDNFKQTKKPDTAIDPSRFHLDRVLGRWYVIWRISSGKEEDKSERNLVREYKWDPSECFIIARYISRKGELRAIEEEHLHPVSELVWQKKPQLGLPNAQFPDYVVVYCSEDAQAAMIGTSDKKALWVMSRQLTLEPVALQKMREHLNKCGISPGERSVKVTPRNSPKMKVTWLLVSPKCIKSGSDRPPRHIEAWSKIGRRDLARVADQEVFQLLLHPEPELTRNIKKLNKQQITSSQMWPASPLRPFPAWLALLFLVSAEQHQYCIIGAGPAGVQLGHFLKHAHRDYVIFERKVRDDRSAEFAFRHDWNSLIDVREESLRTKPVTERSKVLFPHASVLSEYLQEFAAEQQDHIRYNTEVLKVLPVQSAESRFELQLSGTGLTRCHCQELVLATGFFLPRSGAEKVDGSELLLAYEDLPSSGEPFEGKAVMILGQGNAALETAQELQQYTSEVHLLARGRALPEGGSGVRLAYQTHYVGDIRAGRTTILDTYLLKSLDTFDFDALDNERLALVPCEGRLCVWAVDASDCIDRRCRENHEKSGQNLNYKLHIGSAAAGSELHERMTDIATRYPEGTELEDIDSNFWDEGNARLTSHDLDTMGLDPEVFNVSYVELRVSSKLLRQDPSLAAEVALLRRQAGGHDNIRFPMDAVIRCFGWTFDADILDSSFQVNLTHNGKYPKITTSWDVEGVPGMYAAGTISHSLDFRKSAGGFIHGFRYTSRALFRLLEERNFGTAWPQQSWKIALSCGVPGAMDVHDRHGPHGPSVSPSCMAGGLTAPMEPVVDHLLERINSASGPYQMFEFLGDMLLLEANASQLHLRMLEEVPLLHFHERYKDTARLTWVFRYNDNFHGPAVMSRDRVGATRVEEAHNSKFLHPHLAFFPAHSATPT</sequence>
<evidence type="ECO:0000256" key="1">
    <source>
        <dbReference type="PROSITE-ProRule" id="PRU00278"/>
    </source>
</evidence>
<accession>A0A9P1CWK2</accession>
<reference evidence="5" key="1">
    <citation type="submission" date="2022-10" db="EMBL/GenBank/DDBJ databases">
        <authorList>
            <person name="Chen Y."/>
            <person name="Dougan E. K."/>
            <person name="Chan C."/>
            <person name="Rhodes N."/>
            <person name="Thang M."/>
        </authorList>
    </citation>
    <scope>NUCLEOTIDE SEQUENCE</scope>
</reference>
<dbReference type="InterPro" id="IPR012674">
    <property type="entry name" value="Calycin"/>
</dbReference>
<dbReference type="SUPFAM" id="SSF81606">
    <property type="entry name" value="PP2C-like"/>
    <property type="match status" value="1"/>
</dbReference>
<evidence type="ECO:0000313" key="6">
    <source>
        <dbReference type="EMBL" id="CAL4786312.1"/>
    </source>
</evidence>